<evidence type="ECO:0000313" key="3">
    <source>
        <dbReference type="Proteomes" id="UP000462621"/>
    </source>
</evidence>
<dbReference type="InterPro" id="IPR052729">
    <property type="entry name" value="Acyl/Acetyltrans_Enzymes"/>
</dbReference>
<dbReference type="InterPro" id="IPR041496">
    <property type="entry name" value="YitH/HolE_GNAT"/>
</dbReference>
<dbReference type="AlphaFoldDB" id="A0A7X4LLG7"/>
<dbReference type="PANTHER" id="PTHR47237:SF2">
    <property type="entry name" value="BLL4206 PROTEIN"/>
    <property type="match status" value="1"/>
</dbReference>
<comment type="caution">
    <text evidence="2">The sequence shown here is derived from an EMBL/GenBank/DDBJ whole genome shotgun (WGS) entry which is preliminary data.</text>
</comment>
<keyword evidence="2" id="KW-0808">Transferase</keyword>
<dbReference type="CDD" id="cd04301">
    <property type="entry name" value="NAT_SF"/>
    <property type="match status" value="1"/>
</dbReference>
<dbReference type="Gene3D" id="3.40.630.30">
    <property type="match status" value="1"/>
</dbReference>
<evidence type="ECO:0000259" key="1">
    <source>
        <dbReference type="PROSITE" id="PS51186"/>
    </source>
</evidence>
<accession>A0A7X4LLG7</accession>
<dbReference type="SUPFAM" id="SSF55729">
    <property type="entry name" value="Acyl-CoA N-acyltransferases (Nat)"/>
    <property type="match status" value="1"/>
</dbReference>
<name>A0A7X4LLG7_9VIBR</name>
<keyword evidence="3" id="KW-1185">Reference proteome</keyword>
<reference evidence="2 3" key="1">
    <citation type="submission" date="2019-10" db="EMBL/GenBank/DDBJ databases">
        <title>Vibrio sp. nov. isolated from a shrimp pond.</title>
        <authorList>
            <person name="Gomez-Gil B."/>
            <person name="Enciso-Ibarra J."/>
            <person name="Enciso-Ibarra K."/>
            <person name="Bolan-Mejia C."/>
        </authorList>
    </citation>
    <scope>NUCLEOTIDE SEQUENCE [LARGE SCALE GENOMIC DNA]</scope>
    <source>
        <strain evidence="2 3">CAIM 722</strain>
    </source>
</reference>
<dbReference type="EMBL" id="WEKT01000023">
    <property type="protein sequence ID" value="MZI94142.1"/>
    <property type="molecule type" value="Genomic_DNA"/>
</dbReference>
<dbReference type="Proteomes" id="UP000462621">
    <property type="component" value="Unassembled WGS sequence"/>
</dbReference>
<dbReference type="PROSITE" id="PS51186">
    <property type="entry name" value="GNAT"/>
    <property type="match status" value="1"/>
</dbReference>
<evidence type="ECO:0000313" key="2">
    <source>
        <dbReference type="EMBL" id="MZI94142.1"/>
    </source>
</evidence>
<dbReference type="GO" id="GO:0016747">
    <property type="term" value="F:acyltransferase activity, transferring groups other than amino-acyl groups"/>
    <property type="evidence" value="ECO:0007669"/>
    <property type="project" value="InterPro"/>
</dbReference>
<gene>
    <name evidence="2" type="ORF">F9817_13160</name>
</gene>
<dbReference type="RefSeq" id="WP_161156263.1">
    <property type="nucleotide sequence ID" value="NZ_WEKT01000023.1"/>
</dbReference>
<dbReference type="InterPro" id="IPR000182">
    <property type="entry name" value="GNAT_dom"/>
</dbReference>
<feature type="domain" description="N-acetyltransferase" evidence="1">
    <location>
        <begin position="11"/>
        <end position="152"/>
    </location>
</feature>
<proteinExistence type="predicted"/>
<organism evidence="2 3">
    <name type="scientific">Vibrio eleionomae</name>
    <dbReference type="NCBI Taxonomy" id="2653505"/>
    <lineage>
        <taxon>Bacteria</taxon>
        <taxon>Pseudomonadati</taxon>
        <taxon>Pseudomonadota</taxon>
        <taxon>Gammaproteobacteria</taxon>
        <taxon>Vibrionales</taxon>
        <taxon>Vibrionaceae</taxon>
        <taxon>Vibrio</taxon>
    </lineage>
</organism>
<dbReference type="Gene3D" id="3.40.630.90">
    <property type="match status" value="1"/>
</dbReference>
<dbReference type="Pfam" id="PF18014">
    <property type="entry name" value="Acetyltransf_18"/>
    <property type="match status" value="1"/>
</dbReference>
<sequence length="290" mass="32438">MVDATATDITYQLRPMDNNDLESAYQLTQNLHWPHRREDWATMLKLSHTVGLEIDGKLVGTACSVVQGQHASIGLIVVADEYQGLGLGRRLMEAIMQLAGQRHLFLTATVAGKPLYEKLGFHVYGRIKQFQGNAKCPTDYPSGSLSNELSLRQYQTSDHDSIIELMNSASKMERTKVAEEIFEISEEIVLLEKNNQLQGFAAFRPFGRGYAIGPVVAQNQSEATTLIESILAKYQGRFIRIDTPIQFDLEPMLLKWNLQQADDVTLMSLGPHPYSEQAPYTYSVVTQAIG</sequence>
<dbReference type="InterPro" id="IPR016181">
    <property type="entry name" value="Acyl_CoA_acyltransferase"/>
</dbReference>
<dbReference type="PANTHER" id="PTHR47237">
    <property type="entry name" value="SLL0310 PROTEIN"/>
    <property type="match status" value="1"/>
</dbReference>
<protein>
    <submittedName>
        <fullName evidence="2">GNAT family N-acetyltransferase</fullName>
    </submittedName>
</protein>
<dbReference type="Pfam" id="PF00583">
    <property type="entry name" value="Acetyltransf_1"/>
    <property type="match status" value="1"/>
</dbReference>